<proteinExistence type="predicted"/>
<sequence>MQKMTMLNPSLPYNLTAEASYPTPYATSQFLSLILLSMVGQKHTPKTTTDIKDSYDYVIGNAKIEAKRPLHRNGENLLKKSGIDRVQTLHNIGGYICLQNAFRMS</sequence>
<evidence type="ECO:0000313" key="2">
    <source>
        <dbReference type="Proteomes" id="UP000887013"/>
    </source>
</evidence>
<dbReference type="EMBL" id="BMAW01117230">
    <property type="protein sequence ID" value="GFT74068.1"/>
    <property type="molecule type" value="Genomic_DNA"/>
</dbReference>
<organism evidence="1 2">
    <name type="scientific">Nephila pilipes</name>
    <name type="common">Giant wood spider</name>
    <name type="synonym">Nephila maculata</name>
    <dbReference type="NCBI Taxonomy" id="299642"/>
    <lineage>
        <taxon>Eukaryota</taxon>
        <taxon>Metazoa</taxon>
        <taxon>Ecdysozoa</taxon>
        <taxon>Arthropoda</taxon>
        <taxon>Chelicerata</taxon>
        <taxon>Arachnida</taxon>
        <taxon>Araneae</taxon>
        <taxon>Araneomorphae</taxon>
        <taxon>Entelegynae</taxon>
        <taxon>Araneoidea</taxon>
        <taxon>Nephilidae</taxon>
        <taxon>Nephila</taxon>
    </lineage>
</organism>
<name>A0A8X6PMA1_NEPPI</name>
<evidence type="ECO:0000313" key="1">
    <source>
        <dbReference type="EMBL" id="GFT74068.1"/>
    </source>
</evidence>
<comment type="caution">
    <text evidence="1">The sequence shown here is derived from an EMBL/GenBank/DDBJ whole genome shotgun (WGS) entry which is preliminary data.</text>
</comment>
<accession>A0A8X6PMA1</accession>
<keyword evidence="2" id="KW-1185">Reference proteome</keyword>
<protein>
    <submittedName>
        <fullName evidence="1">Uncharacterized protein</fullName>
    </submittedName>
</protein>
<gene>
    <name evidence="1" type="ORF">NPIL_339341</name>
</gene>
<reference evidence="1" key="1">
    <citation type="submission" date="2020-08" db="EMBL/GenBank/DDBJ databases">
        <title>Multicomponent nature underlies the extraordinary mechanical properties of spider dragline silk.</title>
        <authorList>
            <person name="Kono N."/>
            <person name="Nakamura H."/>
            <person name="Mori M."/>
            <person name="Yoshida Y."/>
            <person name="Ohtoshi R."/>
            <person name="Malay A.D."/>
            <person name="Moran D.A.P."/>
            <person name="Tomita M."/>
            <person name="Numata K."/>
            <person name="Arakawa K."/>
        </authorList>
    </citation>
    <scope>NUCLEOTIDE SEQUENCE</scope>
</reference>
<dbReference type="Proteomes" id="UP000887013">
    <property type="component" value="Unassembled WGS sequence"/>
</dbReference>
<dbReference type="AlphaFoldDB" id="A0A8X6PMA1"/>